<gene>
    <name evidence="1" type="ORF">ALC60_08086</name>
</gene>
<keyword evidence="2" id="KW-1185">Reference proteome</keyword>
<protein>
    <submittedName>
        <fullName evidence="1">Uncharacterized protein</fullName>
    </submittedName>
</protein>
<dbReference type="EMBL" id="KQ982652">
    <property type="protein sequence ID" value="KYQ52797.1"/>
    <property type="molecule type" value="Genomic_DNA"/>
</dbReference>
<name>A0A151WYF8_9HYME</name>
<reference evidence="1 2" key="1">
    <citation type="submission" date="2015-09" db="EMBL/GenBank/DDBJ databases">
        <title>Trachymyrmex zeteki WGS genome.</title>
        <authorList>
            <person name="Nygaard S."/>
            <person name="Hu H."/>
            <person name="Boomsma J."/>
            <person name="Zhang G."/>
        </authorList>
    </citation>
    <scope>NUCLEOTIDE SEQUENCE [LARGE SCALE GENOMIC DNA]</scope>
    <source>
        <strain evidence="1">Tzet28-1</strain>
        <tissue evidence="1">Whole body</tissue>
    </source>
</reference>
<sequence>MKITYAVMPTDGPVQSIDSGGVSTARRAVKITLKNLKRWCERLRHRKVARDFKNNRHNQLRGIKIPYHGNIMMTMIVDQEESRNRANENLENELRESLAINDQSKLHCAYFDDDDCQLESTTLQRTMNHLSEICPEWRSSQEFFEDLKVVLEALKIA</sequence>
<evidence type="ECO:0000313" key="1">
    <source>
        <dbReference type="EMBL" id="KYQ52797.1"/>
    </source>
</evidence>
<proteinExistence type="predicted"/>
<evidence type="ECO:0000313" key="2">
    <source>
        <dbReference type="Proteomes" id="UP000075809"/>
    </source>
</evidence>
<accession>A0A151WYF8</accession>
<dbReference type="AlphaFoldDB" id="A0A151WYF8"/>
<dbReference type="Proteomes" id="UP000075809">
    <property type="component" value="Unassembled WGS sequence"/>
</dbReference>
<organism evidence="1 2">
    <name type="scientific">Mycetomoellerius zeteki</name>
    <dbReference type="NCBI Taxonomy" id="64791"/>
    <lineage>
        <taxon>Eukaryota</taxon>
        <taxon>Metazoa</taxon>
        <taxon>Ecdysozoa</taxon>
        <taxon>Arthropoda</taxon>
        <taxon>Hexapoda</taxon>
        <taxon>Insecta</taxon>
        <taxon>Pterygota</taxon>
        <taxon>Neoptera</taxon>
        <taxon>Endopterygota</taxon>
        <taxon>Hymenoptera</taxon>
        <taxon>Apocrita</taxon>
        <taxon>Aculeata</taxon>
        <taxon>Formicoidea</taxon>
        <taxon>Formicidae</taxon>
        <taxon>Myrmicinae</taxon>
        <taxon>Mycetomoellerius</taxon>
    </lineage>
</organism>